<dbReference type="InterPro" id="IPR007123">
    <property type="entry name" value="Gelsolin-like_dom"/>
</dbReference>
<dbReference type="GO" id="GO:0000149">
    <property type="term" value="F:SNARE binding"/>
    <property type="evidence" value="ECO:0007669"/>
    <property type="project" value="TreeGrafter"/>
</dbReference>
<feature type="domain" description="Gelsolin-like" evidence="5">
    <location>
        <begin position="826"/>
        <end position="874"/>
    </location>
</feature>
<dbReference type="Pfam" id="PF04815">
    <property type="entry name" value="Sec23_helical"/>
    <property type="match status" value="1"/>
</dbReference>
<dbReference type="SUPFAM" id="SSF81811">
    <property type="entry name" value="Helical domain of Sec23/24"/>
    <property type="match status" value="1"/>
</dbReference>
<feature type="compositionally biased region" description="Low complexity" evidence="4">
    <location>
        <begin position="130"/>
        <end position="174"/>
    </location>
</feature>
<dbReference type="InterPro" id="IPR036180">
    <property type="entry name" value="Gelsolin-like_dom_sf"/>
</dbReference>
<comment type="similarity">
    <text evidence="1">Belongs to the SEC23/SEC24 family. SEC24 subfamily.</text>
</comment>
<proteinExistence type="inferred from homology"/>
<feature type="compositionally biased region" description="Pro residues" evidence="4">
    <location>
        <begin position="1"/>
        <end position="12"/>
    </location>
</feature>
<accession>A0A1C7NSH8</accession>
<feature type="region of interest" description="Disordered" evidence="4">
    <location>
        <begin position="1"/>
        <end position="68"/>
    </location>
</feature>
<dbReference type="InterPro" id="IPR036465">
    <property type="entry name" value="vWFA_dom_sf"/>
</dbReference>
<gene>
    <name evidence="10" type="primary">SEC24C_0</name>
    <name evidence="10" type="ORF">A0J61_01505</name>
</gene>
<dbReference type="GO" id="GO:0008270">
    <property type="term" value="F:zinc ion binding"/>
    <property type="evidence" value="ECO:0007669"/>
    <property type="project" value="InterPro"/>
</dbReference>
<dbReference type="SUPFAM" id="SSF82919">
    <property type="entry name" value="Zn-finger domain of Sec23/24"/>
    <property type="match status" value="1"/>
</dbReference>
<reference evidence="10 11" key="1">
    <citation type="submission" date="2016-03" db="EMBL/GenBank/DDBJ databases">
        <title>Choanephora cucurbitarum.</title>
        <authorList>
            <person name="Min B."/>
            <person name="Park H."/>
            <person name="Park J.-H."/>
            <person name="Shin H.-D."/>
            <person name="Choi I.-G."/>
        </authorList>
    </citation>
    <scope>NUCLEOTIDE SEQUENCE [LARGE SCALE GENOMIC DNA]</scope>
    <source>
        <strain evidence="10 11">KUS-F28377</strain>
    </source>
</reference>
<dbReference type="InterPro" id="IPR012990">
    <property type="entry name" value="Beta-sandwich_Sec23_24"/>
</dbReference>
<dbReference type="Gene3D" id="3.40.20.10">
    <property type="entry name" value="Severin"/>
    <property type="match status" value="1"/>
</dbReference>
<dbReference type="InterPro" id="IPR006900">
    <property type="entry name" value="Sec23/24_helical_dom"/>
</dbReference>
<dbReference type="FunCoup" id="A0A1C7NSH8">
    <property type="interactions" value="718"/>
</dbReference>
<evidence type="ECO:0000256" key="1">
    <source>
        <dbReference type="ARBA" id="ARBA00008334"/>
    </source>
</evidence>
<dbReference type="AlphaFoldDB" id="A0A1C7NSH8"/>
<dbReference type="GO" id="GO:0070971">
    <property type="term" value="C:endoplasmic reticulum exit site"/>
    <property type="evidence" value="ECO:0007669"/>
    <property type="project" value="TreeGrafter"/>
</dbReference>
<dbReference type="InParanoid" id="A0A1C7NSH8"/>
<evidence type="ECO:0000256" key="3">
    <source>
        <dbReference type="ARBA" id="ARBA00022927"/>
    </source>
</evidence>
<feature type="region of interest" description="Disordered" evidence="4">
    <location>
        <begin position="122"/>
        <end position="200"/>
    </location>
</feature>
<dbReference type="Gene3D" id="2.30.30.380">
    <property type="entry name" value="Zn-finger domain of Sec23/24"/>
    <property type="match status" value="1"/>
</dbReference>
<feature type="domain" description="Sec23/Sec24 helical" evidence="8">
    <location>
        <begin position="706"/>
        <end position="807"/>
    </location>
</feature>
<dbReference type="Gene3D" id="2.60.40.1670">
    <property type="entry name" value="beta-sandwich domain of Sec23/24"/>
    <property type="match status" value="1"/>
</dbReference>
<dbReference type="GO" id="GO:0006886">
    <property type="term" value="P:intracellular protein transport"/>
    <property type="evidence" value="ECO:0007669"/>
    <property type="project" value="InterPro"/>
</dbReference>
<dbReference type="SUPFAM" id="SSF53300">
    <property type="entry name" value="vWA-like"/>
    <property type="match status" value="1"/>
</dbReference>
<evidence type="ECO:0000313" key="11">
    <source>
        <dbReference type="Proteomes" id="UP000093000"/>
    </source>
</evidence>
<evidence type="ECO:0000259" key="7">
    <source>
        <dbReference type="Pfam" id="PF04811"/>
    </source>
</evidence>
<dbReference type="InterPro" id="IPR006895">
    <property type="entry name" value="Znf_Sec23_Sec24"/>
</dbReference>
<comment type="caution">
    <text evidence="10">The sequence shown here is derived from an EMBL/GenBank/DDBJ whole genome shotgun (WGS) entry which is preliminary data.</text>
</comment>
<dbReference type="STRING" id="101091.A0A1C7NSH8"/>
<dbReference type="Pfam" id="PF04811">
    <property type="entry name" value="Sec23_trunk"/>
    <property type="match status" value="1"/>
</dbReference>
<dbReference type="InterPro" id="IPR050550">
    <property type="entry name" value="SEC23_SEC24_subfamily"/>
</dbReference>
<feature type="domain" description="Sec23/Sec24 beta-sandwich" evidence="9">
    <location>
        <begin position="610"/>
        <end position="694"/>
    </location>
</feature>
<keyword evidence="3" id="KW-0653">Protein transport</keyword>
<dbReference type="SUPFAM" id="SSF81995">
    <property type="entry name" value="beta-sandwich domain of Sec23/24"/>
    <property type="match status" value="1"/>
</dbReference>
<keyword evidence="2" id="KW-0813">Transport</keyword>
<organism evidence="10 11">
    <name type="scientific">Choanephora cucurbitarum</name>
    <dbReference type="NCBI Taxonomy" id="101091"/>
    <lineage>
        <taxon>Eukaryota</taxon>
        <taxon>Fungi</taxon>
        <taxon>Fungi incertae sedis</taxon>
        <taxon>Mucoromycota</taxon>
        <taxon>Mucoromycotina</taxon>
        <taxon>Mucoromycetes</taxon>
        <taxon>Mucorales</taxon>
        <taxon>Mucorineae</taxon>
        <taxon>Choanephoraceae</taxon>
        <taxon>Choanephoroideae</taxon>
        <taxon>Choanephora</taxon>
    </lineage>
</organism>
<dbReference type="PANTHER" id="PTHR13803:SF4">
    <property type="entry name" value="SECRETORY 24CD, ISOFORM C"/>
    <property type="match status" value="1"/>
</dbReference>
<sequence length="970" mass="107978">MSTTPFRPPPFRPNESAGQPGARPPLMNRLSAQPGQPMPMRPAQPTLPGQPMGSVQPSAIGQFRPPVVRPTFIPPNANQPTVATPPVEQMAQMQIQSNNSFKSTKSKRIYAPMPDIVSNQNTTMPPSTPQPLQQPMAQQPTIQQPMTQQPMTQQPMTQQPMAQQSMAQQPMPQQHIAQHTPLGLPPRPAVKPRIDPNQIPSPVQAQLKDEALYANPEYYYGTCNTEQPLPLASTSFRALDQGSSDPRFIRSTLQVVPQDHEMIRDTGLSLGLVIQPLASQPAETPVVPDSSLIRCTRCKGYINPWCRFTSGGQRFVCNLCDFENVVDESQFCPSDLNGRRMDTDQHPELMFGSVEFEVPEEYHGGIAPSALHWLLAIDVSRMAIESGMLSAACHSVKKLLAIGLPAYTKIAIMTFDTSLHFYNIKTGQSQASMMVVSDLQDVFVPVSEGLFVDPIESRQTIEGLLDQLLSLHQHTIIPQAAFGAAAQAALQAMKTIGGKVSLMQTCLPTLGPGALKERDDPKLYGTEREKGLFAPQDKYYTQLATDYVQHGITADVWLFPPPNTYVDTATLGVLSSLTGGDTHYFPQFNPSKDGAQLEHNLIHSVTRKQGYRGALRVRCSNGLMVDDQYGNFYMSNATDIELAGVHADTTLGVSLKHEGSKLSEGAPVYFQCALLYTTAEGQRRVRVHNLSLSVGGSANPVFKHADLDTSMNLLIKRTMTLSAKKSLNDLSNELDTLCVKILTAYRRYCASDASPAQLILPESFKALPILLSSFKKSIALRKDASISVDTRVYNMRKIKTSSIPDTIRWLYPRCISLDAYFSQQPYLERLSYDRLNPESVYWIQSHHDIFIWIGKHAHHLVQELFGVSEREKINPQLGHALFNQDTTNRTLKELYHQSISHVACLPSIHIIRHGIDLEVGLANTLIEDEIFQQMSYVDYLCMIHKQIQLELEREKQDTAIASASYWAHRY</sequence>
<dbReference type="GO" id="GO:0030127">
    <property type="term" value="C:COPII vesicle coat"/>
    <property type="evidence" value="ECO:0007669"/>
    <property type="project" value="InterPro"/>
</dbReference>
<evidence type="ECO:0000256" key="2">
    <source>
        <dbReference type="ARBA" id="ARBA00022448"/>
    </source>
</evidence>
<feature type="domain" description="Zinc finger Sec23/Sec24-type" evidence="6">
    <location>
        <begin position="293"/>
        <end position="327"/>
    </location>
</feature>
<evidence type="ECO:0000313" key="10">
    <source>
        <dbReference type="EMBL" id="OBZ90434.1"/>
    </source>
</evidence>
<name>A0A1C7NSH8_9FUNG</name>
<dbReference type="Pfam" id="PF04810">
    <property type="entry name" value="zf-Sec23_Sec24"/>
    <property type="match status" value="1"/>
</dbReference>
<dbReference type="OrthoDB" id="49016at2759"/>
<keyword evidence="11" id="KW-1185">Reference proteome</keyword>
<evidence type="ECO:0000259" key="9">
    <source>
        <dbReference type="Pfam" id="PF08033"/>
    </source>
</evidence>
<evidence type="ECO:0000256" key="4">
    <source>
        <dbReference type="SAM" id="MobiDB-lite"/>
    </source>
</evidence>
<dbReference type="EMBL" id="LUGH01000049">
    <property type="protein sequence ID" value="OBZ90434.1"/>
    <property type="molecule type" value="Genomic_DNA"/>
</dbReference>
<feature type="domain" description="Sec23/Sec24 trunk" evidence="7">
    <location>
        <begin position="369"/>
        <end position="603"/>
    </location>
</feature>
<dbReference type="Pfam" id="PF00626">
    <property type="entry name" value="Gelsolin"/>
    <property type="match status" value="1"/>
</dbReference>
<evidence type="ECO:0000259" key="6">
    <source>
        <dbReference type="Pfam" id="PF04810"/>
    </source>
</evidence>
<dbReference type="InterPro" id="IPR029006">
    <property type="entry name" value="ADF-H/Gelsolin-like_dom_sf"/>
</dbReference>
<evidence type="ECO:0000259" key="8">
    <source>
        <dbReference type="Pfam" id="PF04815"/>
    </source>
</evidence>
<dbReference type="Gene3D" id="1.20.120.730">
    <property type="entry name" value="Sec23/Sec24 helical domain"/>
    <property type="match status" value="1"/>
</dbReference>
<protein>
    <submittedName>
        <fullName evidence="10">Protein transport protein Sec24C</fullName>
    </submittedName>
</protein>
<dbReference type="Pfam" id="PF08033">
    <property type="entry name" value="Sec23_BS"/>
    <property type="match status" value="1"/>
</dbReference>
<dbReference type="SUPFAM" id="SSF82754">
    <property type="entry name" value="C-terminal, gelsolin-like domain of Sec23/24"/>
    <property type="match status" value="1"/>
</dbReference>
<dbReference type="GO" id="GO:0090110">
    <property type="term" value="P:COPII-coated vesicle cargo loading"/>
    <property type="evidence" value="ECO:0007669"/>
    <property type="project" value="TreeGrafter"/>
</dbReference>
<evidence type="ECO:0000259" key="5">
    <source>
        <dbReference type="Pfam" id="PF00626"/>
    </source>
</evidence>
<dbReference type="InterPro" id="IPR006896">
    <property type="entry name" value="Sec23/24_trunk_dom"/>
</dbReference>
<dbReference type="InterPro" id="IPR036174">
    <property type="entry name" value="Znf_Sec23_Sec24_sf"/>
</dbReference>
<dbReference type="Proteomes" id="UP000093000">
    <property type="component" value="Unassembled WGS sequence"/>
</dbReference>
<dbReference type="PANTHER" id="PTHR13803">
    <property type="entry name" value="SEC24-RELATED PROTEIN"/>
    <property type="match status" value="1"/>
</dbReference>
<dbReference type="Gene3D" id="3.40.50.410">
    <property type="entry name" value="von Willebrand factor, type A domain"/>
    <property type="match status" value="1"/>
</dbReference>
<dbReference type="InterPro" id="IPR036175">
    <property type="entry name" value="Sec23/24_helical_dom_sf"/>
</dbReference>